<evidence type="ECO:0000256" key="1">
    <source>
        <dbReference type="ARBA" id="ARBA00022801"/>
    </source>
</evidence>
<dbReference type="GO" id="GO:0016787">
    <property type="term" value="F:hydrolase activity"/>
    <property type="evidence" value="ECO:0007669"/>
    <property type="project" value="UniProtKB-KW"/>
</dbReference>
<evidence type="ECO:0000259" key="3">
    <source>
        <dbReference type="Pfam" id="PF00561"/>
    </source>
</evidence>
<gene>
    <name evidence="4" type="ORF">K505DRAFT_85967</name>
</gene>
<proteinExistence type="inferred from homology"/>
<reference evidence="4" key="1">
    <citation type="journal article" date="2020" name="Stud. Mycol.">
        <title>101 Dothideomycetes genomes: a test case for predicting lifestyles and emergence of pathogens.</title>
        <authorList>
            <person name="Haridas S."/>
            <person name="Albert R."/>
            <person name="Binder M."/>
            <person name="Bloem J."/>
            <person name="Labutti K."/>
            <person name="Salamov A."/>
            <person name="Andreopoulos B."/>
            <person name="Baker S."/>
            <person name="Barry K."/>
            <person name="Bills G."/>
            <person name="Bluhm B."/>
            <person name="Cannon C."/>
            <person name="Castanera R."/>
            <person name="Culley D."/>
            <person name="Daum C."/>
            <person name="Ezra D."/>
            <person name="Gonzalez J."/>
            <person name="Henrissat B."/>
            <person name="Kuo A."/>
            <person name="Liang C."/>
            <person name="Lipzen A."/>
            <person name="Lutzoni F."/>
            <person name="Magnuson J."/>
            <person name="Mondo S."/>
            <person name="Nolan M."/>
            <person name="Ohm R."/>
            <person name="Pangilinan J."/>
            <person name="Park H.-J."/>
            <person name="Ramirez L."/>
            <person name="Alfaro M."/>
            <person name="Sun H."/>
            <person name="Tritt A."/>
            <person name="Yoshinaga Y."/>
            <person name="Zwiers L.-H."/>
            <person name="Turgeon B."/>
            <person name="Goodwin S."/>
            <person name="Spatafora J."/>
            <person name="Crous P."/>
            <person name="Grigoriev I."/>
        </authorList>
    </citation>
    <scope>NUCLEOTIDE SEQUENCE</scope>
    <source>
        <strain evidence="4">CBS 109.77</strain>
    </source>
</reference>
<protein>
    <submittedName>
        <fullName evidence="4">Alpha/beta-hydrolase</fullName>
    </submittedName>
</protein>
<dbReference type="EMBL" id="MU002099">
    <property type="protein sequence ID" value="KAF2790010.1"/>
    <property type="molecule type" value="Genomic_DNA"/>
</dbReference>
<organism evidence="4 5">
    <name type="scientific">Melanomma pulvis-pyrius CBS 109.77</name>
    <dbReference type="NCBI Taxonomy" id="1314802"/>
    <lineage>
        <taxon>Eukaryota</taxon>
        <taxon>Fungi</taxon>
        <taxon>Dikarya</taxon>
        <taxon>Ascomycota</taxon>
        <taxon>Pezizomycotina</taxon>
        <taxon>Dothideomycetes</taxon>
        <taxon>Pleosporomycetidae</taxon>
        <taxon>Pleosporales</taxon>
        <taxon>Melanommataceae</taxon>
        <taxon>Melanomma</taxon>
    </lineage>
</organism>
<name>A0A6A6X0J6_9PLEO</name>
<keyword evidence="1 4" id="KW-0378">Hydrolase</keyword>
<dbReference type="AlphaFoldDB" id="A0A6A6X0J6"/>
<dbReference type="InterPro" id="IPR000639">
    <property type="entry name" value="Epox_hydrolase-like"/>
</dbReference>
<accession>A0A6A6X0J6</accession>
<evidence type="ECO:0000256" key="2">
    <source>
        <dbReference type="ARBA" id="ARBA00038334"/>
    </source>
</evidence>
<dbReference type="PRINTS" id="PR00412">
    <property type="entry name" value="EPOXHYDRLASE"/>
</dbReference>
<dbReference type="Gene3D" id="3.40.50.1820">
    <property type="entry name" value="alpha/beta hydrolase"/>
    <property type="match status" value="1"/>
</dbReference>
<evidence type="ECO:0000313" key="5">
    <source>
        <dbReference type="Proteomes" id="UP000799757"/>
    </source>
</evidence>
<dbReference type="Proteomes" id="UP000799757">
    <property type="component" value="Unassembled WGS sequence"/>
</dbReference>
<dbReference type="InterPro" id="IPR000073">
    <property type="entry name" value="AB_hydrolase_1"/>
</dbReference>
<dbReference type="OrthoDB" id="408373at2759"/>
<dbReference type="SUPFAM" id="SSF53474">
    <property type="entry name" value="alpha/beta-Hydrolases"/>
    <property type="match status" value="1"/>
</dbReference>
<feature type="domain" description="AB hydrolase-1" evidence="3">
    <location>
        <begin position="43"/>
        <end position="172"/>
    </location>
</feature>
<keyword evidence="5" id="KW-1185">Reference proteome</keyword>
<comment type="similarity">
    <text evidence="2">Belongs to the AB hydrolase superfamily. Epoxide hydrolase family.</text>
</comment>
<dbReference type="Pfam" id="PF00561">
    <property type="entry name" value="Abhydrolase_1"/>
    <property type="match status" value="1"/>
</dbReference>
<sequence>MLASLQPIAPEGDDRIEHKTAVLNGNTYHYLYGVPKGGKFTNTVFLIHGWPDCSLGWRYQIPLLLEMGFRVVAPDLMGFGGTDAPKVPPNPINLYGIKRASDDIAELAKVVGVERIILGGHDWGGFVVWRCAQWHPELVSHVFSVCTPYTPPHKDYISLEDLVKGILPQFAYQIHLASGEVEKSVNDERSIRQFLKGMYGGRGPNGETSFDPESGVIADNLPKIGESRLLNGKVLDYYVKEYSRHGIHSTLNWYRTRKANWEEDLALLDKKTLSIPTLFVQATYDSVLKPEMSASMEAFLPNLTRGEVPATHWALTQKPDEVNTIIKNWLEDQAFGARRSSL</sequence>
<dbReference type="PANTHER" id="PTHR43329">
    <property type="entry name" value="EPOXIDE HYDROLASE"/>
    <property type="match status" value="1"/>
</dbReference>
<evidence type="ECO:0000313" key="4">
    <source>
        <dbReference type="EMBL" id="KAF2790010.1"/>
    </source>
</evidence>
<dbReference type="InterPro" id="IPR029058">
    <property type="entry name" value="AB_hydrolase_fold"/>
</dbReference>